<dbReference type="InterPro" id="IPR007630">
    <property type="entry name" value="RNA_pol_sigma70_r4"/>
</dbReference>
<feature type="domain" description="RNA polymerase sigma-70 region 4" evidence="2">
    <location>
        <begin position="43"/>
        <end position="87"/>
    </location>
</feature>
<dbReference type="InterPro" id="IPR013324">
    <property type="entry name" value="RNA_pol_sigma_r3/r4-like"/>
</dbReference>
<dbReference type="Gene3D" id="1.20.140.160">
    <property type="match status" value="1"/>
</dbReference>
<dbReference type="InterPro" id="IPR011260">
    <property type="entry name" value="RNAP_asu_C"/>
</dbReference>
<dbReference type="RefSeq" id="WP_204907639.1">
    <property type="nucleotide sequence ID" value="NZ_JACJLV010000001.1"/>
</dbReference>
<protein>
    <recommendedName>
        <fullName evidence="5">RNA polymerase sigma-70 region 4 domain-containing protein</fullName>
    </recommendedName>
</protein>
<evidence type="ECO:0000259" key="2">
    <source>
        <dbReference type="Pfam" id="PF04545"/>
    </source>
</evidence>
<comment type="caution">
    <text evidence="3">The sequence shown here is derived from an EMBL/GenBank/DDBJ whole genome shotgun (WGS) entry which is preliminary data.</text>
</comment>
<sequence length="224" mass="26431">MGRRKRLYPANLLTELSLNEEMGTNIDYENLSADQLEGLNYVLSYLTERNQILIREYYENYKSRRQVAEQYHLTENRVRQCISRALGDLNGNRRMFAYITKGYCANVEYLTHQLAEEETIYRQRRGICGSEHLFYQDIYELSFPTRIYRALKINQIHTVRELLIRTCAGCRIRNLGDISKAQILEKLTMENLLPVHFEIEPLPASLPQLNREAEIFRKLNSCDI</sequence>
<reference evidence="3" key="2">
    <citation type="journal article" date="2021" name="Sci. Rep.">
        <title>The distribution of antibiotic resistance genes in chicken gut microbiota commensals.</title>
        <authorList>
            <person name="Juricova H."/>
            <person name="Matiasovicova J."/>
            <person name="Kubasova T."/>
            <person name="Cejkova D."/>
            <person name="Rychlik I."/>
        </authorList>
    </citation>
    <scope>NUCLEOTIDE SEQUENCE</scope>
    <source>
        <strain evidence="3">An420c</strain>
    </source>
</reference>
<dbReference type="SUPFAM" id="SSF88659">
    <property type="entry name" value="Sigma3 and sigma4 domains of RNA polymerase sigma factors"/>
    <property type="match status" value="1"/>
</dbReference>
<dbReference type="GO" id="GO:0006352">
    <property type="term" value="P:DNA-templated transcription initiation"/>
    <property type="evidence" value="ECO:0007669"/>
    <property type="project" value="InterPro"/>
</dbReference>
<dbReference type="EMBL" id="JACJLV010000001">
    <property type="protein sequence ID" value="MBM6825569.1"/>
    <property type="molecule type" value="Genomic_DNA"/>
</dbReference>
<gene>
    <name evidence="3" type="ORF">H6A13_00410</name>
</gene>
<dbReference type="SUPFAM" id="SSF47789">
    <property type="entry name" value="C-terminal domain of RNA polymerase alpha subunit"/>
    <property type="match status" value="1"/>
</dbReference>
<dbReference type="Pfam" id="PF03118">
    <property type="entry name" value="RNA_pol_A_CTD"/>
    <property type="match status" value="1"/>
</dbReference>
<dbReference type="Gene3D" id="1.10.150.20">
    <property type="entry name" value="5' to 3' exonuclease, C-terminal subdomain"/>
    <property type="match status" value="1"/>
</dbReference>
<organism evidence="3 4">
    <name type="scientific">Mordavella massiliensis</name>
    <dbReference type="NCBI Taxonomy" id="1871024"/>
    <lineage>
        <taxon>Bacteria</taxon>
        <taxon>Bacillati</taxon>
        <taxon>Bacillota</taxon>
        <taxon>Clostridia</taxon>
        <taxon>Eubacteriales</taxon>
        <taxon>Clostridiaceae</taxon>
        <taxon>Mordavella</taxon>
    </lineage>
</organism>
<evidence type="ECO:0000313" key="4">
    <source>
        <dbReference type="Proteomes" id="UP000713880"/>
    </source>
</evidence>
<evidence type="ECO:0000313" key="3">
    <source>
        <dbReference type="EMBL" id="MBM6825569.1"/>
    </source>
</evidence>
<proteinExistence type="predicted"/>
<dbReference type="AlphaFoldDB" id="A0A938X0Z5"/>
<name>A0A938X0Z5_9CLOT</name>
<keyword evidence="4" id="KW-1185">Reference proteome</keyword>
<evidence type="ECO:0008006" key="5">
    <source>
        <dbReference type="Google" id="ProtNLM"/>
    </source>
</evidence>
<dbReference type="Pfam" id="PF04545">
    <property type="entry name" value="Sigma70_r4"/>
    <property type="match status" value="1"/>
</dbReference>
<feature type="domain" description="RNA polymerase alpha subunit C-terminal" evidence="1">
    <location>
        <begin position="132"/>
        <end position="188"/>
    </location>
</feature>
<reference evidence="3" key="1">
    <citation type="submission" date="2020-08" db="EMBL/GenBank/DDBJ databases">
        <authorList>
            <person name="Cejkova D."/>
            <person name="Kubasova T."/>
            <person name="Jahodarova E."/>
            <person name="Rychlik I."/>
        </authorList>
    </citation>
    <scope>NUCLEOTIDE SEQUENCE</scope>
    <source>
        <strain evidence="3">An420c</strain>
    </source>
</reference>
<dbReference type="GO" id="GO:0003899">
    <property type="term" value="F:DNA-directed RNA polymerase activity"/>
    <property type="evidence" value="ECO:0007669"/>
    <property type="project" value="InterPro"/>
</dbReference>
<dbReference type="Proteomes" id="UP000713880">
    <property type="component" value="Unassembled WGS sequence"/>
</dbReference>
<dbReference type="GO" id="GO:0003677">
    <property type="term" value="F:DNA binding"/>
    <property type="evidence" value="ECO:0007669"/>
    <property type="project" value="InterPro"/>
</dbReference>
<dbReference type="GO" id="GO:0003700">
    <property type="term" value="F:DNA-binding transcription factor activity"/>
    <property type="evidence" value="ECO:0007669"/>
    <property type="project" value="InterPro"/>
</dbReference>
<evidence type="ECO:0000259" key="1">
    <source>
        <dbReference type="Pfam" id="PF03118"/>
    </source>
</evidence>
<accession>A0A938X0Z5</accession>